<dbReference type="AlphaFoldDB" id="A0ABD2LX89"/>
<name>A0ABD2LX89_9BILA</name>
<evidence type="ECO:0000313" key="2">
    <source>
        <dbReference type="EMBL" id="KAL3118884.1"/>
    </source>
</evidence>
<sequence>MSNIREKREFSTAKIQTHQIRTLGCSFNSPIKKWDTTGKGSGGGVICALVAKNEADKTSTAAAERSRGGNHRRPGPVDDRGQMSKHKVYDEGLDLWGWDGRMVARQNDGLWGGDGGNRSGRGRIDGEGNGGGEKGVIFEGSQLSKKGVVMEQPKLVKGY</sequence>
<feature type="compositionally biased region" description="Basic and acidic residues" evidence="1">
    <location>
        <begin position="75"/>
        <end position="84"/>
    </location>
</feature>
<comment type="caution">
    <text evidence="2">The sequence shown here is derived from an EMBL/GenBank/DDBJ whole genome shotgun (WGS) entry which is preliminary data.</text>
</comment>
<feature type="compositionally biased region" description="Gly residues" evidence="1">
    <location>
        <begin position="110"/>
        <end position="119"/>
    </location>
</feature>
<dbReference type="EMBL" id="JBICBT010000261">
    <property type="protein sequence ID" value="KAL3118884.1"/>
    <property type="molecule type" value="Genomic_DNA"/>
</dbReference>
<organism evidence="2 3">
    <name type="scientific">Heterodera trifolii</name>
    <dbReference type="NCBI Taxonomy" id="157864"/>
    <lineage>
        <taxon>Eukaryota</taxon>
        <taxon>Metazoa</taxon>
        <taxon>Ecdysozoa</taxon>
        <taxon>Nematoda</taxon>
        <taxon>Chromadorea</taxon>
        <taxon>Rhabditida</taxon>
        <taxon>Tylenchina</taxon>
        <taxon>Tylenchomorpha</taxon>
        <taxon>Tylenchoidea</taxon>
        <taxon>Heteroderidae</taxon>
        <taxon>Heteroderinae</taxon>
        <taxon>Heterodera</taxon>
    </lineage>
</organism>
<accession>A0ABD2LX89</accession>
<evidence type="ECO:0000256" key="1">
    <source>
        <dbReference type="SAM" id="MobiDB-lite"/>
    </source>
</evidence>
<keyword evidence="3" id="KW-1185">Reference proteome</keyword>
<gene>
    <name evidence="2" type="ORF">niasHT_008231</name>
</gene>
<reference evidence="2 3" key="1">
    <citation type="submission" date="2024-10" db="EMBL/GenBank/DDBJ databases">
        <authorList>
            <person name="Kim D."/>
        </authorList>
    </citation>
    <scope>NUCLEOTIDE SEQUENCE [LARGE SCALE GENOMIC DNA]</scope>
    <source>
        <strain evidence="2">BH-2024</strain>
    </source>
</reference>
<feature type="region of interest" description="Disordered" evidence="1">
    <location>
        <begin position="109"/>
        <end position="134"/>
    </location>
</feature>
<dbReference type="Proteomes" id="UP001620626">
    <property type="component" value="Unassembled WGS sequence"/>
</dbReference>
<evidence type="ECO:0000313" key="3">
    <source>
        <dbReference type="Proteomes" id="UP001620626"/>
    </source>
</evidence>
<protein>
    <submittedName>
        <fullName evidence="2">Uncharacterized protein</fullName>
    </submittedName>
</protein>
<feature type="region of interest" description="Disordered" evidence="1">
    <location>
        <begin position="55"/>
        <end position="84"/>
    </location>
</feature>
<proteinExistence type="predicted"/>